<accession>A0A8T3BDY0</accession>
<evidence type="ECO:0000256" key="2">
    <source>
        <dbReference type="ARBA" id="ARBA00008085"/>
    </source>
</evidence>
<feature type="domain" description="GTP cyclohydrolase I" evidence="7">
    <location>
        <begin position="310"/>
        <end position="495"/>
    </location>
</feature>
<organism evidence="8 9">
    <name type="scientific">Dendrobium nobile</name>
    <name type="common">Orchid</name>
    <dbReference type="NCBI Taxonomy" id="94219"/>
    <lineage>
        <taxon>Eukaryota</taxon>
        <taxon>Viridiplantae</taxon>
        <taxon>Streptophyta</taxon>
        <taxon>Embryophyta</taxon>
        <taxon>Tracheophyta</taxon>
        <taxon>Spermatophyta</taxon>
        <taxon>Magnoliopsida</taxon>
        <taxon>Liliopsida</taxon>
        <taxon>Asparagales</taxon>
        <taxon>Orchidaceae</taxon>
        <taxon>Epidendroideae</taxon>
        <taxon>Malaxideae</taxon>
        <taxon>Dendrobiinae</taxon>
        <taxon>Dendrobium</taxon>
    </lineage>
</organism>
<reference evidence="8" key="1">
    <citation type="journal article" date="2022" name="Front. Genet.">
        <title>Chromosome-Scale Assembly of the Dendrobium nobile Genome Provides Insights Into the Molecular Mechanism of the Biosynthesis of the Medicinal Active Ingredient of Dendrobium.</title>
        <authorList>
            <person name="Xu Q."/>
            <person name="Niu S.-C."/>
            <person name="Li K.-L."/>
            <person name="Zheng P.-J."/>
            <person name="Zhang X.-J."/>
            <person name="Jia Y."/>
            <person name="Liu Y."/>
            <person name="Niu Y.-X."/>
            <person name="Yu L.-H."/>
            <person name="Chen D.-F."/>
            <person name="Zhang G.-Q."/>
        </authorList>
    </citation>
    <scope>NUCLEOTIDE SEQUENCE</scope>
    <source>
        <tissue evidence="8">Leaf</tissue>
    </source>
</reference>
<dbReference type="GO" id="GO:0006729">
    <property type="term" value="P:tetrahydrobiopterin biosynthetic process"/>
    <property type="evidence" value="ECO:0007669"/>
    <property type="project" value="TreeGrafter"/>
</dbReference>
<comment type="similarity">
    <text evidence="2">Belongs to the GTP cyclohydrolase I family.</text>
</comment>
<dbReference type="AlphaFoldDB" id="A0A8T3BDY0"/>
<dbReference type="InterPro" id="IPR043134">
    <property type="entry name" value="GTP-CH-I_N"/>
</dbReference>
<comment type="pathway">
    <text evidence="1">Cofactor biosynthesis; 7,8-dihydroneopterin triphosphate biosynthesis; 7,8-dihydroneopterin triphosphate from GTP: step 1/1.</text>
</comment>
<dbReference type="GO" id="GO:0005525">
    <property type="term" value="F:GTP binding"/>
    <property type="evidence" value="ECO:0007669"/>
    <property type="project" value="TreeGrafter"/>
</dbReference>
<keyword evidence="9" id="KW-1185">Reference proteome</keyword>
<dbReference type="SUPFAM" id="SSF55620">
    <property type="entry name" value="Tetrahydrobiopterin biosynthesis enzymes-like"/>
    <property type="match status" value="2"/>
</dbReference>
<proteinExistence type="inferred from homology"/>
<dbReference type="Gene3D" id="3.30.1130.10">
    <property type="match status" value="2"/>
</dbReference>
<dbReference type="OrthoDB" id="4966at2759"/>
<comment type="caution">
    <text evidence="8">The sequence shown here is derived from an EMBL/GenBank/DDBJ whole genome shotgun (WGS) entry which is preliminary data.</text>
</comment>
<evidence type="ECO:0000313" key="8">
    <source>
        <dbReference type="EMBL" id="KAI0510497.1"/>
    </source>
</evidence>
<evidence type="ECO:0000313" key="9">
    <source>
        <dbReference type="Proteomes" id="UP000829196"/>
    </source>
</evidence>
<dbReference type="EC" id="3.5.4.16" evidence="3"/>
<evidence type="ECO:0000259" key="7">
    <source>
        <dbReference type="Pfam" id="PF01227"/>
    </source>
</evidence>
<evidence type="ECO:0000256" key="1">
    <source>
        <dbReference type="ARBA" id="ARBA00005080"/>
    </source>
</evidence>
<gene>
    <name evidence="8" type="ORF">KFK09_011099</name>
</gene>
<dbReference type="GO" id="GO:0005737">
    <property type="term" value="C:cytoplasm"/>
    <property type="evidence" value="ECO:0007669"/>
    <property type="project" value="TreeGrafter"/>
</dbReference>
<protein>
    <recommendedName>
        <fullName evidence="4">GTP cyclohydrolase 1</fullName>
        <ecNumber evidence="3">3.5.4.16</ecNumber>
    </recommendedName>
    <alternativeName>
        <fullName evidence="6">GTP cyclohydrolase I</fullName>
    </alternativeName>
</protein>
<dbReference type="PANTHER" id="PTHR11109:SF7">
    <property type="entry name" value="GTP CYCLOHYDROLASE 1"/>
    <property type="match status" value="1"/>
</dbReference>
<name>A0A8T3BDY0_DENNO</name>
<keyword evidence="5" id="KW-0378">Hydrolase</keyword>
<dbReference type="SMR" id="A0A8T3BDY0"/>
<dbReference type="PANTHER" id="PTHR11109">
    <property type="entry name" value="GTP CYCLOHYDROLASE I"/>
    <property type="match status" value="1"/>
</dbReference>
<evidence type="ECO:0000256" key="3">
    <source>
        <dbReference type="ARBA" id="ARBA00012715"/>
    </source>
</evidence>
<dbReference type="InterPro" id="IPR043133">
    <property type="entry name" value="GTP-CH-I_C/QueF"/>
</dbReference>
<dbReference type="Pfam" id="PF01227">
    <property type="entry name" value="GTP_cyclohydroI"/>
    <property type="match status" value="2"/>
</dbReference>
<dbReference type="Proteomes" id="UP000829196">
    <property type="component" value="Unassembled WGS sequence"/>
</dbReference>
<dbReference type="InterPro" id="IPR001474">
    <property type="entry name" value="GTP_CycHdrlase_I"/>
</dbReference>
<dbReference type="Gene3D" id="1.10.286.10">
    <property type="match status" value="2"/>
</dbReference>
<evidence type="ECO:0000256" key="6">
    <source>
        <dbReference type="ARBA" id="ARBA00030854"/>
    </source>
</evidence>
<dbReference type="GO" id="GO:0046654">
    <property type="term" value="P:tetrahydrofolate biosynthetic process"/>
    <property type="evidence" value="ECO:0007669"/>
    <property type="project" value="InterPro"/>
</dbReference>
<dbReference type="InterPro" id="IPR020602">
    <property type="entry name" value="GTP_CycHdrlase_I_dom"/>
</dbReference>
<sequence length="504" mass="55414">MDPYFAPNSVPDIYLLRCEEMGALEEGRFDPEVSDNTVGEGAGGPAMGTMENAVRVLLMGLGEDSEREGLRKTPIRVAKAFREGTRGYRQKVEDIVQGAFFPEAGLDNGIGQAGGAGGLVVVRDINLFSYCESCLLPFSIKCHVGYVPSAQRVVGLSKLSRVADVYARRLQEPQRLADEICQALQNSIRPAGVSVALQCWHIQFPEVLKCNLNLSRHPSRSSMQGWVHTSVCSSTGVFEQKKSSFSDDFHTLLQFSGANFDLSNAGYSIHSWCPSRSLDVTESNGHMVRNNLLNGRIFSMSVVSYTSMVAAVASIILSLGEDPSRKELVGTPYRYVHWLMNFSRSNIDINQNGFLLNAINSHKSSNGYIHRENEINSELNLPFCAQCEHHLLPFHGVVHIGYFHDEEKKDIDRSSLQAIVHFYGCKLQVQERLTRQIAEAVYSVLGRGVMVVVEANHICMVSRGIEKVGSSTATIAVMGQFSTDITAKALFLEAISKVTAAVGP</sequence>
<dbReference type="EMBL" id="JAGYWB010000009">
    <property type="protein sequence ID" value="KAI0510497.1"/>
    <property type="molecule type" value="Genomic_DNA"/>
</dbReference>
<feature type="domain" description="GTP cyclohydrolase I" evidence="7">
    <location>
        <begin position="50"/>
        <end position="202"/>
    </location>
</feature>
<dbReference type="FunFam" id="3.30.1130.10:FF:000007">
    <property type="entry name" value="GTP cyclohydrolase 1"/>
    <property type="match status" value="1"/>
</dbReference>
<evidence type="ECO:0000256" key="5">
    <source>
        <dbReference type="ARBA" id="ARBA00022801"/>
    </source>
</evidence>
<dbReference type="GO" id="GO:0003934">
    <property type="term" value="F:GTP cyclohydrolase I activity"/>
    <property type="evidence" value="ECO:0007669"/>
    <property type="project" value="UniProtKB-EC"/>
</dbReference>
<dbReference type="GO" id="GO:0008270">
    <property type="term" value="F:zinc ion binding"/>
    <property type="evidence" value="ECO:0007669"/>
    <property type="project" value="TreeGrafter"/>
</dbReference>
<evidence type="ECO:0000256" key="4">
    <source>
        <dbReference type="ARBA" id="ARBA00017272"/>
    </source>
</evidence>